<reference evidence="2" key="2">
    <citation type="submission" date="2020-03" db="EMBL/GenBank/DDBJ databases">
        <title>Complete Genome Sequences of Extremely Thermoacidophilic, Metal-Mobilizing Type-Strain Members of the Archaeal Family Sulfolobaceae: Acidianus brierleyi DSM-1651T, Acidianus sulfidivorans DSM-18786T, Metallosphaera hakonensis DSM-7519T, and Metallosphaera prunae DSM-10039T.</title>
        <authorList>
            <person name="Counts J.A."/>
            <person name="Kelly R.M."/>
        </authorList>
    </citation>
    <scope>NUCLEOTIDE SEQUENCE [LARGE SCALE GENOMIC DNA]</scope>
    <source>
        <strain evidence="2">HO1-1</strain>
    </source>
</reference>
<dbReference type="Gene3D" id="2.60.40.10">
    <property type="entry name" value="Immunoglobulins"/>
    <property type="match status" value="1"/>
</dbReference>
<gene>
    <name evidence="1" type="ORF">DFR87_01990</name>
</gene>
<dbReference type="KEGG" id="mhk:DFR87_01990"/>
<dbReference type="RefSeq" id="WP_110368808.1">
    <property type="nucleotide sequence ID" value="NZ_CP029287.2"/>
</dbReference>
<evidence type="ECO:0000313" key="1">
    <source>
        <dbReference type="EMBL" id="AWR98676.1"/>
    </source>
</evidence>
<evidence type="ECO:0000313" key="2">
    <source>
        <dbReference type="Proteomes" id="UP000247586"/>
    </source>
</evidence>
<reference evidence="1 2" key="1">
    <citation type="submission" date="2018-05" db="EMBL/GenBank/DDBJ databases">
        <title>Complete Genome Sequences of Extremely Thermoacidophilic, Metal-Mobilizing Type-Strain Members of the Archaeal Family Sulfolobaceae: Acidianus brierleyi DSM-1651T, Acidianus sulfidivorans DSM-18786T, Metallosphaera hakonensis DSM-7519T, and Metallosphaera prunae DSM-10039T.</title>
        <authorList>
            <person name="Counts J.A."/>
            <person name="Kelly R.M."/>
        </authorList>
    </citation>
    <scope>NUCLEOTIDE SEQUENCE [LARGE SCALE GENOMIC DNA]</scope>
    <source>
        <strain evidence="1 2">HO1-1</strain>
    </source>
</reference>
<dbReference type="InterPro" id="IPR007981">
    <property type="entry name" value="Peptidase_A5"/>
</dbReference>
<proteinExistence type="predicted"/>
<dbReference type="EMBL" id="CP029287">
    <property type="protein sequence ID" value="AWR98676.1"/>
    <property type="molecule type" value="Genomic_DNA"/>
</dbReference>
<sequence length="726" mass="78913">MYRIILLTIMIIISTISVSQSINSHLHELPSHVRSDPSISFNLPSGFYNYFPCNVYSGQNITGITDSNSPVTLMIMSQAQFNNYQSTGVTQALFTGYGVVVDFNVGPLSSGVYYVVVVNNYTGSANVFLSYKTIPIVPYTVHSSPPAPIGIVDYGVLNTSSGLLGYTEKFNDVMGNFTIYQLSAYNSTPPQGISPYGASLQLNVVLQVNTVHGSYQYWLQDVPTFLTNSDTMALEDNVWNFTSFPSLLSNQSVKGSGYVYSFSSGLNTEYFYAYGTQWFRYHLPLSGKVVIRETSESNGVLVQFGYYNGTINWYDNVTISQPGVTGAYLLVDGFNMTGSGNYYDAELVFGGEGNGEVTYFNSMNSTLGLYYLANGTTISPQELYGFGADTAEGADNVRTTLLNGVPDVVLGQENFYEPLVLPLLGKFAFHVIRAEEGLPVLVNVSVNVTGGVGPYTFLIYLDHVPIKTFSGYSLAQELDLGELSPGIHNLTIVVVDRTGDKMSGYTSITVTSGPSVVISSQTVIDSGETLTVYIHELGGTPPYTVRLLVNGTSYQVQGDKFTLSLPPGVYRIYAEITDSSGLSSTSNVLTVRVNPPLNVSLKFPSTLDVGEVRNLSVVPHGGTPPYVVRVTVNGTLITGPLNFTVPDEYLLEVRVTDQVNVSSIAKMIVTVNPDPVLKIEYYPELDVGEKENITVLVDGGSPPFTVMIYPLNPDLQVHGKHNHNAD</sequence>
<dbReference type="Proteomes" id="UP000247586">
    <property type="component" value="Chromosome"/>
</dbReference>
<dbReference type="InterPro" id="IPR013783">
    <property type="entry name" value="Ig-like_fold"/>
</dbReference>
<accession>A0A2U9IRP9</accession>
<dbReference type="Pfam" id="PF05317">
    <property type="entry name" value="Thermopsin"/>
    <property type="match status" value="1"/>
</dbReference>
<protein>
    <recommendedName>
        <fullName evidence="3">Thermopsin</fullName>
    </recommendedName>
</protein>
<dbReference type="GeneID" id="36834074"/>
<dbReference type="AlphaFoldDB" id="A0A2U9IRP9"/>
<dbReference type="STRING" id="1293036.GCA_001315825_02303"/>
<reference evidence="2" key="3">
    <citation type="submission" date="2020-03" db="EMBL/GenBank/DDBJ databases">
        <title>Sequencing and Assembly of Multiple Reported Metal-Biooxidizing Members of the Extremely Thermoacidophilic Archaeal Family Sulfolobaceae.</title>
        <authorList>
            <person name="Counts J.A."/>
            <person name="Kelly R.M."/>
        </authorList>
    </citation>
    <scope>NUCLEOTIDE SEQUENCE [LARGE SCALE GENOMIC DNA]</scope>
    <source>
        <strain evidence="2">HO1-1</strain>
    </source>
</reference>
<name>A0A2U9IRP9_9CREN</name>
<keyword evidence="2" id="KW-1185">Reference proteome</keyword>
<evidence type="ECO:0008006" key="3">
    <source>
        <dbReference type="Google" id="ProtNLM"/>
    </source>
</evidence>
<organism evidence="1 2">
    <name type="scientific">Metallosphaera hakonensis JCM 8857 = DSM 7519</name>
    <dbReference type="NCBI Taxonomy" id="1293036"/>
    <lineage>
        <taxon>Archaea</taxon>
        <taxon>Thermoproteota</taxon>
        <taxon>Thermoprotei</taxon>
        <taxon>Sulfolobales</taxon>
        <taxon>Sulfolobaceae</taxon>
        <taxon>Metallosphaera</taxon>
    </lineage>
</organism>
<dbReference type="OrthoDB" id="34640at2157"/>